<evidence type="ECO:0000313" key="4">
    <source>
        <dbReference type="EMBL" id="ONM43112.1"/>
    </source>
</evidence>
<dbReference type="InterPro" id="IPR038137">
    <property type="entry name" value="Excisionase-like_sf"/>
</dbReference>
<dbReference type="SUPFAM" id="SSF46955">
    <property type="entry name" value="Putative DNA-binding domain"/>
    <property type="match status" value="1"/>
</dbReference>
<dbReference type="Pfam" id="PF07825">
    <property type="entry name" value="Exc"/>
    <property type="match status" value="1"/>
</dbReference>
<protein>
    <recommendedName>
        <fullName evidence="3">Excisionase-like domain-containing protein</fullName>
    </recommendedName>
</protein>
<accession>A0A1S8DEQ4</accession>
<evidence type="ECO:0000313" key="5">
    <source>
        <dbReference type="Proteomes" id="UP000242847"/>
    </source>
</evidence>
<dbReference type="Gene3D" id="1.10.1660.20">
    <property type="match status" value="1"/>
</dbReference>
<dbReference type="STRING" id="254161.SAMN05216256_10168"/>
<gene>
    <name evidence="4" type="ORF">BXT89_14245</name>
</gene>
<dbReference type="InterPro" id="IPR009061">
    <property type="entry name" value="DNA-bd_dom_put_sf"/>
</dbReference>
<evidence type="ECO:0000256" key="2">
    <source>
        <dbReference type="ARBA" id="ARBA00023172"/>
    </source>
</evidence>
<keyword evidence="1" id="KW-0238">DNA-binding</keyword>
<sequence>MKLITLEAWAERLDPPPTINTLRAWARSGKFDPPAQKMGRTYYVDENAEYCDSDPLPDIPDAPLINRIERARHGTQTPHGRLQGSAA</sequence>
<dbReference type="GO" id="GO:0003677">
    <property type="term" value="F:DNA binding"/>
    <property type="evidence" value="ECO:0007669"/>
    <property type="project" value="UniProtKB-KW"/>
</dbReference>
<dbReference type="AlphaFoldDB" id="A0A1S8DEQ4"/>
<keyword evidence="2" id="KW-0233">DNA recombination</keyword>
<dbReference type="GO" id="GO:0006310">
    <property type="term" value="P:DNA recombination"/>
    <property type="evidence" value="ECO:0007669"/>
    <property type="project" value="UniProtKB-KW"/>
</dbReference>
<feature type="domain" description="Excisionase-like" evidence="3">
    <location>
        <begin position="4"/>
        <end position="76"/>
    </location>
</feature>
<evidence type="ECO:0000259" key="3">
    <source>
        <dbReference type="Pfam" id="PF07825"/>
    </source>
</evidence>
<dbReference type="OrthoDB" id="8859100at2"/>
<keyword evidence="5" id="KW-1185">Reference proteome</keyword>
<name>A0A1S8DEQ4_9GAMM</name>
<dbReference type="Proteomes" id="UP000242847">
    <property type="component" value="Unassembled WGS sequence"/>
</dbReference>
<comment type="caution">
    <text evidence="4">The sequence shown here is derived from an EMBL/GenBank/DDBJ whole genome shotgun (WGS) entry which is preliminary data.</text>
</comment>
<evidence type="ECO:0000256" key="1">
    <source>
        <dbReference type="ARBA" id="ARBA00023125"/>
    </source>
</evidence>
<dbReference type="EMBL" id="MUBC01000035">
    <property type="protein sequence ID" value="ONM43112.1"/>
    <property type="molecule type" value="Genomic_DNA"/>
</dbReference>
<dbReference type="InterPro" id="IPR012884">
    <property type="entry name" value="Excisionase-like"/>
</dbReference>
<proteinExistence type="predicted"/>
<organism evidence="4 5">
    <name type="scientific">Halopseudomonas pachastrellae</name>
    <dbReference type="NCBI Taxonomy" id="254161"/>
    <lineage>
        <taxon>Bacteria</taxon>
        <taxon>Pseudomonadati</taxon>
        <taxon>Pseudomonadota</taxon>
        <taxon>Gammaproteobacteria</taxon>
        <taxon>Pseudomonadales</taxon>
        <taxon>Pseudomonadaceae</taxon>
        <taxon>Halopseudomonas</taxon>
    </lineage>
</organism>
<dbReference type="RefSeq" id="WP_083728347.1">
    <property type="nucleotide sequence ID" value="NZ_FOUD01000001.1"/>
</dbReference>
<reference evidence="4 5" key="1">
    <citation type="submission" date="2017-01" db="EMBL/GenBank/DDBJ databases">
        <title>Draft genome sequence of Pseudomonas pachastrellae type strain CCUG 46540T from a deep sea.</title>
        <authorList>
            <person name="Gomila M."/>
            <person name="Mulet M."/>
            <person name="Lalucat J."/>
            <person name="Garcia-Valdes E."/>
        </authorList>
    </citation>
    <scope>NUCLEOTIDE SEQUENCE [LARGE SCALE GENOMIC DNA]</scope>
    <source>
        <strain evidence="4 5">CCUG 46540</strain>
    </source>
</reference>